<dbReference type="InterPro" id="IPR013538">
    <property type="entry name" value="ASHA1/2-like_C"/>
</dbReference>
<dbReference type="SUPFAM" id="SSF55961">
    <property type="entry name" value="Bet v1-like"/>
    <property type="match status" value="1"/>
</dbReference>
<organism evidence="3 4">
    <name type="scientific">Chitinophaga caeni</name>
    <dbReference type="NCBI Taxonomy" id="2029983"/>
    <lineage>
        <taxon>Bacteria</taxon>
        <taxon>Pseudomonadati</taxon>
        <taxon>Bacteroidota</taxon>
        <taxon>Chitinophagia</taxon>
        <taxon>Chitinophagales</taxon>
        <taxon>Chitinophagaceae</taxon>
        <taxon>Chitinophaga</taxon>
    </lineage>
</organism>
<evidence type="ECO:0000313" key="3">
    <source>
        <dbReference type="EMBL" id="ATL48878.1"/>
    </source>
</evidence>
<evidence type="ECO:0000313" key="4">
    <source>
        <dbReference type="Proteomes" id="UP000220133"/>
    </source>
</evidence>
<dbReference type="Proteomes" id="UP000220133">
    <property type="component" value="Chromosome"/>
</dbReference>
<dbReference type="Pfam" id="PF08327">
    <property type="entry name" value="AHSA1"/>
    <property type="match status" value="1"/>
</dbReference>
<dbReference type="RefSeq" id="WP_098195249.1">
    <property type="nucleotide sequence ID" value="NZ_CP023777.1"/>
</dbReference>
<dbReference type="AlphaFoldDB" id="A0A291QY57"/>
<dbReference type="InterPro" id="IPR023393">
    <property type="entry name" value="START-like_dom_sf"/>
</dbReference>
<sequence length="166" mass="19666">MKNPMQFEKDIANLKLTVVREFDAPVDLVWKAWTVSEILDKWWAPKPYRNETVSMDFREGGRWLYSMISPKGERHYCRADYIEIKPETFFSYIDCFCDEKGNATSELPNMNWNNHFEQSGDVTRVRIYIKFKSKENLEEIIKMGFQEGFTMGMDNLDEYLASVQSK</sequence>
<dbReference type="EMBL" id="CP023777">
    <property type="protein sequence ID" value="ATL48878.1"/>
    <property type="molecule type" value="Genomic_DNA"/>
</dbReference>
<name>A0A291QY57_9BACT</name>
<keyword evidence="4" id="KW-1185">Reference proteome</keyword>
<dbReference type="KEGG" id="cbae:COR50_17850"/>
<feature type="domain" description="Activator of Hsp90 ATPase homologue 1/2-like C-terminal" evidence="2">
    <location>
        <begin position="23"/>
        <end position="160"/>
    </location>
</feature>
<dbReference type="OrthoDB" id="9795306at2"/>
<gene>
    <name evidence="3" type="ORF">COR50_17850</name>
</gene>
<accession>A0A291QY57</accession>
<dbReference type="CDD" id="cd07814">
    <property type="entry name" value="SRPBCC_CalC_Aha1-like"/>
    <property type="match status" value="1"/>
</dbReference>
<comment type="similarity">
    <text evidence="1">Belongs to the AHA1 family.</text>
</comment>
<evidence type="ECO:0000256" key="1">
    <source>
        <dbReference type="ARBA" id="ARBA00006817"/>
    </source>
</evidence>
<evidence type="ECO:0000259" key="2">
    <source>
        <dbReference type="Pfam" id="PF08327"/>
    </source>
</evidence>
<reference evidence="3 4" key="1">
    <citation type="submission" date="2017-10" db="EMBL/GenBank/DDBJ databases">
        <title>Paenichitinophaga pekingensis gen. nov., sp. nov., isolated from activated sludge.</title>
        <authorList>
            <person name="Jin D."/>
            <person name="Kong X."/>
            <person name="Deng Y."/>
            <person name="Bai Z."/>
        </authorList>
    </citation>
    <scope>NUCLEOTIDE SEQUENCE [LARGE SCALE GENOMIC DNA]</scope>
    <source>
        <strain evidence="3 4">13</strain>
    </source>
</reference>
<proteinExistence type="inferred from homology"/>
<dbReference type="Gene3D" id="3.30.530.20">
    <property type="match status" value="1"/>
</dbReference>
<protein>
    <submittedName>
        <fullName evidence="3">ATPase</fullName>
    </submittedName>
</protein>